<accession>A0A6A5ZXC9</accession>
<dbReference type="EMBL" id="ML977519">
    <property type="protein sequence ID" value="KAF2124422.1"/>
    <property type="molecule type" value="Genomic_DNA"/>
</dbReference>
<dbReference type="AlphaFoldDB" id="A0A6A5ZXC9"/>
<evidence type="ECO:0000313" key="2">
    <source>
        <dbReference type="EMBL" id="KAF2124422.1"/>
    </source>
</evidence>
<dbReference type="RefSeq" id="XP_033518815.1">
    <property type="nucleotide sequence ID" value="XM_033670935.1"/>
</dbReference>
<protein>
    <submittedName>
        <fullName evidence="2">Uncharacterized protein</fullName>
    </submittedName>
</protein>
<gene>
    <name evidence="2" type="ORF">P153DRAFT_390464</name>
</gene>
<organism evidence="2 3">
    <name type="scientific">Dothidotthia symphoricarpi CBS 119687</name>
    <dbReference type="NCBI Taxonomy" id="1392245"/>
    <lineage>
        <taxon>Eukaryota</taxon>
        <taxon>Fungi</taxon>
        <taxon>Dikarya</taxon>
        <taxon>Ascomycota</taxon>
        <taxon>Pezizomycotina</taxon>
        <taxon>Dothideomycetes</taxon>
        <taxon>Pleosporomycetidae</taxon>
        <taxon>Pleosporales</taxon>
        <taxon>Dothidotthiaceae</taxon>
        <taxon>Dothidotthia</taxon>
    </lineage>
</organism>
<feature type="region of interest" description="Disordered" evidence="1">
    <location>
        <begin position="169"/>
        <end position="191"/>
    </location>
</feature>
<reference evidence="2" key="1">
    <citation type="journal article" date="2020" name="Stud. Mycol.">
        <title>101 Dothideomycetes genomes: a test case for predicting lifestyles and emergence of pathogens.</title>
        <authorList>
            <person name="Haridas S."/>
            <person name="Albert R."/>
            <person name="Binder M."/>
            <person name="Bloem J."/>
            <person name="Labutti K."/>
            <person name="Salamov A."/>
            <person name="Andreopoulos B."/>
            <person name="Baker S."/>
            <person name="Barry K."/>
            <person name="Bills G."/>
            <person name="Bluhm B."/>
            <person name="Cannon C."/>
            <person name="Castanera R."/>
            <person name="Culley D."/>
            <person name="Daum C."/>
            <person name="Ezra D."/>
            <person name="Gonzalez J."/>
            <person name="Henrissat B."/>
            <person name="Kuo A."/>
            <person name="Liang C."/>
            <person name="Lipzen A."/>
            <person name="Lutzoni F."/>
            <person name="Magnuson J."/>
            <person name="Mondo S."/>
            <person name="Nolan M."/>
            <person name="Ohm R."/>
            <person name="Pangilinan J."/>
            <person name="Park H.-J."/>
            <person name="Ramirez L."/>
            <person name="Alfaro M."/>
            <person name="Sun H."/>
            <person name="Tritt A."/>
            <person name="Yoshinaga Y."/>
            <person name="Zwiers L.-H."/>
            <person name="Turgeon B."/>
            <person name="Goodwin S."/>
            <person name="Spatafora J."/>
            <person name="Crous P."/>
            <person name="Grigoriev I."/>
        </authorList>
    </citation>
    <scope>NUCLEOTIDE SEQUENCE</scope>
    <source>
        <strain evidence="2">CBS 119687</strain>
    </source>
</reference>
<evidence type="ECO:0000256" key="1">
    <source>
        <dbReference type="SAM" id="MobiDB-lite"/>
    </source>
</evidence>
<dbReference type="Proteomes" id="UP000799771">
    <property type="component" value="Unassembled WGS sequence"/>
</dbReference>
<name>A0A6A5ZXC9_9PLEO</name>
<proteinExistence type="predicted"/>
<feature type="region of interest" description="Disordered" evidence="1">
    <location>
        <begin position="46"/>
        <end position="98"/>
    </location>
</feature>
<dbReference type="GeneID" id="54411367"/>
<keyword evidence="3" id="KW-1185">Reference proteome</keyword>
<sequence>MIRFKSSDKDTNTFDAGCSTTQTVPQIIFAFGKSNPNKTMPASRDYTYTIPTPAPSVDTHPPPPDPNANLGLNDRPVASATHNPPLPLTPTTRPHTSFLFAPRSGPAIDRNIIGFMHTALIHARHVDIERVTSASFVVWRVRARGWVWRKNAGWRQRVMVMFGKDVEFGGRGSGDQGDRRRLGGTNDEDDE</sequence>
<evidence type="ECO:0000313" key="3">
    <source>
        <dbReference type="Proteomes" id="UP000799771"/>
    </source>
</evidence>